<organism evidence="2 3">
    <name type="scientific">Actinacidiphila bryophytorum</name>
    <dbReference type="NCBI Taxonomy" id="1436133"/>
    <lineage>
        <taxon>Bacteria</taxon>
        <taxon>Bacillati</taxon>
        <taxon>Actinomycetota</taxon>
        <taxon>Actinomycetes</taxon>
        <taxon>Kitasatosporales</taxon>
        <taxon>Streptomycetaceae</taxon>
        <taxon>Actinacidiphila</taxon>
    </lineage>
</organism>
<gene>
    <name evidence="2" type="ORF">SBRY_90085</name>
</gene>
<evidence type="ECO:0000313" key="3">
    <source>
        <dbReference type="Proteomes" id="UP001153328"/>
    </source>
</evidence>
<sequence length="313" mass="33087">MDASVSQAIGSWKQVSVPGITVTNGTIQVGESSNANAGNWVNVDDFTLVPSGGTTTSGGTTRGPTGGGSPVHAVGAGKCLDVPGGADQQHAGGHLRLQRRREPAVDTRLHRHPGHHDRDGADDEGRGPSRDGEPPAFVAPAGRGLPSSAHRPLHQCSDPPLHFWCDLGQGKTGRPHHSLVQLRLVAEPERRVARLELLRALEEADDLAVQGVGGHPVPELRREDRGAGRDHGVDALGHDPVRVLHLGDLREHVPLRLRRLVRTRATASGRLQLLSVLLHRGPLLGCESLVRAVLVGAHGGSPLHNGTQCADRA</sequence>
<dbReference type="Gene3D" id="2.60.120.260">
    <property type="entry name" value="Galactose-binding domain-like"/>
    <property type="match status" value="1"/>
</dbReference>
<feature type="compositionally biased region" description="Gly residues" evidence="1">
    <location>
        <begin position="60"/>
        <end position="69"/>
    </location>
</feature>
<reference evidence="2" key="1">
    <citation type="submission" date="2021-06" db="EMBL/GenBank/DDBJ databases">
        <authorList>
            <person name="Arsene-Ploetze F."/>
        </authorList>
    </citation>
    <scope>NUCLEOTIDE SEQUENCE</scope>
    <source>
        <strain evidence="2">SBRY1</strain>
    </source>
</reference>
<dbReference type="Proteomes" id="UP001153328">
    <property type="component" value="Unassembled WGS sequence"/>
</dbReference>
<protein>
    <submittedName>
        <fullName evidence="2">Uncharacterized protein</fullName>
    </submittedName>
</protein>
<name>A0A9W4MH23_9ACTN</name>
<feature type="compositionally biased region" description="Basic and acidic residues" evidence="1">
    <location>
        <begin position="116"/>
        <end position="133"/>
    </location>
</feature>
<comment type="caution">
    <text evidence="2">The sequence shown here is derived from an EMBL/GenBank/DDBJ whole genome shotgun (WGS) entry which is preliminary data.</text>
</comment>
<proteinExistence type="predicted"/>
<evidence type="ECO:0000313" key="2">
    <source>
        <dbReference type="EMBL" id="CAG7657922.1"/>
    </source>
</evidence>
<feature type="region of interest" description="Disordered" evidence="1">
    <location>
        <begin position="51"/>
        <end position="153"/>
    </location>
</feature>
<keyword evidence="3" id="KW-1185">Reference proteome</keyword>
<dbReference type="EMBL" id="CAJVAX010000023">
    <property type="protein sequence ID" value="CAG7657922.1"/>
    <property type="molecule type" value="Genomic_DNA"/>
</dbReference>
<dbReference type="AlphaFoldDB" id="A0A9W4MH23"/>
<accession>A0A9W4MH23</accession>
<evidence type="ECO:0000256" key="1">
    <source>
        <dbReference type="SAM" id="MobiDB-lite"/>
    </source>
</evidence>